<dbReference type="InterPro" id="IPR003439">
    <property type="entry name" value="ABC_transporter-like_ATP-bd"/>
</dbReference>
<reference evidence="10" key="1">
    <citation type="journal article" date="2019" name="Int. J. Syst. Evol. Microbiol.">
        <title>The Global Catalogue of Microorganisms (GCM) 10K type strain sequencing project: providing services to taxonomists for standard genome sequencing and annotation.</title>
        <authorList>
            <consortium name="The Broad Institute Genomics Platform"/>
            <consortium name="The Broad Institute Genome Sequencing Center for Infectious Disease"/>
            <person name="Wu L."/>
            <person name="Ma J."/>
        </authorList>
    </citation>
    <scope>NUCLEOTIDE SEQUENCE [LARGE SCALE GENOMIC DNA]</scope>
    <source>
        <strain evidence="10">KCTC 62164</strain>
    </source>
</reference>
<evidence type="ECO:0000256" key="5">
    <source>
        <dbReference type="ARBA" id="ARBA00022741"/>
    </source>
</evidence>
<keyword evidence="10" id="KW-1185">Reference proteome</keyword>
<comment type="caution">
    <text evidence="9">The sequence shown here is derived from an EMBL/GenBank/DDBJ whole genome shotgun (WGS) entry which is preliminary data.</text>
</comment>
<evidence type="ECO:0000256" key="6">
    <source>
        <dbReference type="ARBA" id="ARBA00022840"/>
    </source>
</evidence>
<accession>A0ABV7D887</accession>
<dbReference type="Proteomes" id="UP001595444">
    <property type="component" value="Unassembled WGS sequence"/>
</dbReference>
<keyword evidence="6 9" id="KW-0067">ATP-binding</keyword>
<keyword evidence="3" id="KW-0813">Transport</keyword>
<dbReference type="Pfam" id="PF00005">
    <property type="entry name" value="ABC_tran"/>
    <property type="match status" value="2"/>
</dbReference>
<evidence type="ECO:0000256" key="1">
    <source>
        <dbReference type="ARBA" id="ARBA00004417"/>
    </source>
</evidence>
<dbReference type="PANTHER" id="PTHR43297:SF2">
    <property type="entry name" value="DIPEPTIDE TRANSPORT ATP-BINDING PROTEIN DPPD"/>
    <property type="match status" value="1"/>
</dbReference>
<dbReference type="Gene3D" id="3.40.50.300">
    <property type="entry name" value="P-loop containing nucleotide triphosphate hydrolases"/>
    <property type="match status" value="2"/>
</dbReference>
<evidence type="ECO:0000313" key="10">
    <source>
        <dbReference type="Proteomes" id="UP001595444"/>
    </source>
</evidence>
<dbReference type="PROSITE" id="PS00211">
    <property type="entry name" value="ABC_TRANSPORTER_1"/>
    <property type="match status" value="2"/>
</dbReference>
<dbReference type="InterPro" id="IPR050388">
    <property type="entry name" value="ABC_Ni/Peptide_Import"/>
</dbReference>
<dbReference type="CDD" id="cd03257">
    <property type="entry name" value="ABC_NikE_OppD_transporters"/>
    <property type="match status" value="2"/>
</dbReference>
<dbReference type="InterPro" id="IPR013563">
    <property type="entry name" value="Oligopep_ABC_C"/>
</dbReference>
<evidence type="ECO:0000256" key="3">
    <source>
        <dbReference type="ARBA" id="ARBA00022448"/>
    </source>
</evidence>
<protein>
    <submittedName>
        <fullName evidence="9">Dipeptide ABC transporter ATP-binding protein</fullName>
    </submittedName>
</protein>
<dbReference type="InterPro" id="IPR017871">
    <property type="entry name" value="ABC_transporter-like_CS"/>
</dbReference>
<organism evidence="9 10">
    <name type="scientific">Kordiimonas pumila</name>
    <dbReference type="NCBI Taxonomy" id="2161677"/>
    <lineage>
        <taxon>Bacteria</taxon>
        <taxon>Pseudomonadati</taxon>
        <taxon>Pseudomonadota</taxon>
        <taxon>Alphaproteobacteria</taxon>
        <taxon>Kordiimonadales</taxon>
        <taxon>Kordiimonadaceae</taxon>
        <taxon>Kordiimonas</taxon>
    </lineage>
</organism>
<dbReference type="InterPro" id="IPR027417">
    <property type="entry name" value="P-loop_NTPase"/>
</dbReference>
<dbReference type="NCBIfam" id="NF008453">
    <property type="entry name" value="PRK11308.1"/>
    <property type="match status" value="2"/>
</dbReference>
<dbReference type="SMART" id="SM00382">
    <property type="entry name" value="AAA"/>
    <property type="match status" value="2"/>
</dbReference>
<sequence length="550" mass="59612">MTTHSENIVSVKGLSLGFMSGNTLTPVIQKASLDLVSGRTTALIGESGSGKTLLAKALVNLVPKSCKITEGEIWWHGENLLSENASISREQLRGKKIAFIFQEPLSSLNPALKIGIQLTEGLSEHSGIDKSAAHAAAIDMLNRVKINNPDVIMKAYPHELSGGMRQRVMIASALIMQPDVLIADEPTTALDMVIRDEILGLMTQLATEMGAAVLIISHDLGAVARLADTISVMQKGMIVETGTKDILLSAAKHPYTQKLLSAIPQPDESMEFDNKSVPKPLLSVENLEVSFKSKRILPFLNTVHMAVKDVSFTVAAGETLAIIGESGSGKTTVARTVAGLQAQTAGTVAFDGGYSSAFEYAKTSRLQYIFQDPAGALNPRIRIGKSIEESLLPLRMTAQERQTRIQEALEQVGMPADTILRFPHQLSGGQRQRVCIARAIAPKPDFIIADEPVSALDLTIQKQVLDLFLTLKQEMQFACLFISHDLGVVEHIADRVGVLLNGKLVEIGPSSQIFNAPKHPYTQQLLAATPYLKKSNKGYALARRYCMTET</sequence>
<comment type="similarity">
    <text evidence="2">Belongs to the ABC transporter superfamily.</text>
</comment>
<keyword evidence="5" id="KW-0547">Nucleotide-binding</keyword>
<proteinExistence type="inferred from homology"/>
<evidence type="ECO:0000259" key="8">
    <source>
        <dbReference type="PROSITE" id="PS50893"/>
    </source>
</evidence>
<dbReference type="SUPFAM" id="SSF52540">
    <property type="entry name" value="P-loop containing nucleoside triphosphate hydrolases"/>
    <property type="match status" value="2"/>
</dbReference>
<evidence type="ECO:0000256" key="4">
    <source>
        <dbReference type="ARBA" id="ARBA00022475"/>
    </source>
</evidence>
<keyword evidence="7" id="KW-0472">Membrane</keyword>
<keyword evidence="4" id="KW-1003">Cell membrane</keyword>
<dbReference type="PROSITE" id="PS50893">
    <property type="entry name" value="ABC_TRANSPORTER_2"/>
    <property type="match status" value="2"/>
</dbReference>
<dbReference type="InterPro" id="IPR003593">
    <property type="entry name" value="AAA+_ATPase"/>
</dbReference>
<evidence type="ECO:0000313" key="9">
    <source>
        <dbReference type="EMBL" id="MFC3052904.1"/>
    </source>
</evidence>
<dbReference type="PANTHER" id="PTHR43297">
    <property type="entry name" value="OLIGOPEPTIDE TRANSPORT ATP-BINDING PROTEIN APPD"/>
    <property type="match status" value="1"/>
</dbReference>
<dbReference type="Pfam" id="PF08352">
    <property type="entry name" value="oligo_HPY"/>
    <property type="match status" value="2"/>
</dbReference>
<feature type="domain" description="ABC transporter" evidence="8">
    <location>
        <begin position="11"/>
        <end position="260"/>
    </location>
</feature>
<evidence type="ECO:0000256" key="2">
    <source>
        <dbReference type="ARBA" id="ARBA00005417"/>
    </source>
</evidence>
<name>A0ABV7D887_9PROT</name>
<comment type="subcellular location">
    <subcellularLocation>
        <location evidence="1">Cell inner membrane</location>
        <topology evidence="1">Peripheral membrane protein</topology>
    </subcellularLocation>
</comment>
<evidence type="ECO:0000256" key="7">
    <source>
        <dbReference type="ARBA" id="ARBA00023136"/>
    </source>
</evidence>
<dbReference type="EMBL" id="JBHRSL010000010">
    <property type="protein sequence ID" value="MFC3052904.1"/>
    <property type="molecule type" value="Genomic_DNA"/>
</dbReference>
<dbReference type="GO" id="GO:0005524">
    <property type="term" value="F:ATP binding"/>
    <property type="evidence" value="ECO:0007669"/>
    <property type="project" value="UniProtKB-KW"/>
</dbReference>
<gene>
    <name evidence="9" type="ORF">ACFOKA_13395</name>
</gene>
<feature type="domain" description="ABC transporter" evidence="8">
    <location>
        <begin position="282"/>
        <end position="526"/>
    </location>
</feature>
<dbReference type="RefSeq" id="WP_194213461.1">
    <property type="nucleotide sequence ID" value="NZ_CP061205.1"/>
</dbReference>